<dbReference type="PANTHER" id="PTHR30250">
    <property type="entry name" value="PST FAMILY PREDICTED COLANIC ACID TRANSPORTER"/>
    <property type="match status" value="1"/>
</dbReference>
<evidence type="ECO:0000313" key="7">
    <source>
        <dbReference type="EMBL" id="RSI94215.1"/>
    </source>
</evidence>
<dbReference type="InterPro" id="IPR050833">
    <property type="entry name" value="Poly_Biosynth_Transport"/>
</dbReference>
<proteinExistence type="predicted"/>
<comment type="caution">
    <text evidence="7">The sequence shown here is derived from an EMBL/GenBank/DDBJ whole genome shotgun (WGS) entry which is preliminary data.</text>
</comment>
<dbReference type="AlphaFoldDB" id="A0A3R9IZ33"/>
<keyword evidence="5 6" id="KW-0472">Membrane</keyword>
<evidence type="ECO:0000256" key="2">
    <source>
        <dbReference type="ARBA" id="ARBA00022475"/>
    </source>
</evidence>
<evidence type="ECO:0000313" key="8">
    <source>
        <dbReference type="Proteomes" id="UP000267870"/>
    </source>
</evidence>
<gene>
    <name evidence="7" type="ORF">D8845_00350</name>
</gene>
<name>A0A3R9IZ33_STRMT</name>
<accession>A0A3R9IZ33</accession>
<feature type="transmembrane region" description="Helical" evidence="6">
    <location>
        <begin position="12"/>
        <end position="32"/>
    </location>
</feature>
<evidence type="ECO:0008006" key="9">
    <source>
        <dbReference type="Google" id="ProtNLM"/>
    </source>
</evidence>
<evidence type="ECO:0000256" key="3">
    <source>
        <dbReference type="ARBA" id="ARBA00022692"/>
    </source>
</evidence>
<keyword evidence="4 6" id="KW-1133">Transmembrane helix</keyword>
<dbReference type="GO" id="GO:0005886">
    <property type="term" value="C:plasma membrane"/>
    <property type="evidence" value="ECO:0007669"/>
    <property type="project" value="UniProtKB-SubCell"/>
</dbReference>
<evidence type="ECO:0000256" key="5">
    <source>
        <dbReference type="ARBA" id="ARBA00023136"/>
    </source>
</evidence>
<feature type="transmembrane region" description="Helical" evidence="6">
    <location>
        <begin position="187"/>
        <end position="208"/>
    </location>
</feature>
<keyword evidence="2" id="KW-1003">Cell membrane</keyword>
<dbReference type="RefSeq" id="WP_125452001.1">
    <property type="nucleotide sequence ID" value="NZ_RJNZ01000001.1"/>
</dbReference>
<feature type="transmembrane region" description="Helical" evidence="6">
    <location>
        <begin position="385"/>
        <end position="403"/>
    </location>
</feature>
<evidence type="ECO:0000256" key="4">
    <source>
        <dbReference type="ARBA" id="ARBA00022989"/>
    </source>
</evidence>
<evidence type="ECO:0000256" key="1">
    <source>
        <dbReference type="ARBA" id="ARBA00004651"/>
    </source>
</evidence>
<organism evidence="7 8">
    <name type="scientific">Streptococcus mitis</name>
    <dbReference type="NCBI Taxonomy" id="28037"/>
    <lineage>
        <taxon>Bacteria</taxon>
        <taxon>Bacillati</taxon>
        <taxon>Bacillota</taxon>
        <taxon>Bacilli</taxon>
        <taxon>Lactobacillales</taxon>
        <taxon>Streptococcaceae</taxon>
        <taxon>Streptococcus</taxon>
        <taxon>Streptococcus mitis group</taxon>
    </lineage>
</organism>
<comment type="subcellular location">
    <subcellularLocation>
        <location evidence="1">Cell membrane</location>
        <topology evidence="1">Multi-pass membrane protein</topology>
    </subcellularLocation>
</comment>
<keyword evidence="3 6" id="KW-0812">Transmembrane</keyword>
<feature type="transmembrane region" description="Helical" evidence="6">
    <location>
        <begin position="52"/>
        <end position="75"/>
    </location>
</feature>
<feature type="transmembrane region" description="Helical" evidence="6">
    <location>
        <begin position="254"/>
        <end position="271"/>
    </location>
</feature>
<feature type="transmembrane region" description="Helical" evidence="6">
    <location>
        <begin position="96"/>
        <end position="117"/>
    </location>
</feature>
<dbReference type="EMBL" id="RJNZ01000001">
    <property type="protein sequence ID" value="RSI94215.1"/>
    <property type="molecule type" value="Genomic_DNA"/>
</dbReference>
<feature type="transmembrane region" description="Helical" evidence="6">
    <location>
        <begin position="473"/>
        <end position="494"/>
    </location>
</feature>
<evidence type="ECO:0000256" key="6">
    <source>
        <dbReference type="SAM" id="Phobius"/>
    </source>
</evidence>
<dbReference type="PANTHER" id="PTHR30250:SF26">
    <property type="entry name" value="PSMA PROTEIN"/>
    <property type="match status" value="1"/>
</dbReference>
<reference evidence="7 8" key="1">
    <citation type="submission" date="2018-11" db="EMBL/GenBank/DDBJ databases">
        <title>Species Designations Belie Phenotypic and Genotypic Heterogeneity in Oral Streptococci.</title>
        <authorList>
            <person name="Velsko I."/>
        </authorList>
    </citation>
    <scope>NUCLEOTIDE SEQUENCE [LARGE SCALE GENOMIC DNA]</scope>
    <source>
        <strain evidence="7 8">BCC55</strain>
    </source>
</reference>
<feature type="transmembrane region" description="Helical" evidence="6">
    <location>
        <begin position="317"/>
        <end position="341"/>
    </location>
</feature>
<feature type="transmembrane region" description="Helical" evidence="6">
    <location>
        <begin position="129"/>
        <end position="147"/>
    </location>
</feature>
<dbReference type="Proteomes" id="UP000267870">
    <property type="component" value="Unassembled WGS sequence"/>
</dbReference>
<sequence length="521" mass="59284">MKYTKKSRTEFATLNTSIALALQPFQVLLGFINRTIFINLLGITYLGLNNYLSSLVSILSLAELGVAGAMSYALYGPLDREEHGKINAFMILFKKLYRIIGFSIFILGAILSLFLPYMIKDYTVNSELYLIFFLFVFNSASSYFFSYKRTLLYVDQRNYVMTLIDFGLNTLRVCLQIGILFFTKNYIFYLLISIIMNFIGNIIMSGIVDRLYGYLFKNEITPINQEEKGKFIRNIKGNIVGSIGETIVFQTDSILMASFVSLAAIGIYGNYTYVLGFLSLILNTVINSVVSSVGNLVHSESTTVADMVKFLKKFQFITFSLIYFASLGYLMFIHPFMTIWLGESFSFNYTIEILIVLHFFLTFYRRPILTLISVYGLSYEQNKKTLAEIILNIILSLYFLAILDLGVSGILLGTICSTVLACTWYEPYSAFKYGLKASSKDFFKTLLQDFTVAGMSFLLLSLLDNLVLTQLDFIFGLIIKIVLYLTVLGSYVFLFRNHEGGKQIILMIQKVLKLKNKVVKI</sequence>
<protein>
    <recommendedName>
        <fullName evidence="9">Transporter</fullName>
    </recommendedName>
</protein>